<dbReference type="GeneID" id="78818767"/>
<organism evidence="2 3">
    <name type="scientific">Halosimplex aquaticum</name>
    <dbReference type="NCBI Taxonomy" id="3026162"/>
    <lineage>
        <taxon>Archaea</taxon>
        <taxon>Methanobacteriati</taxon>
        <taxon>Methanobacteriota</taxon>
        <taxon>Stenosarchaea group</taxon>
        <taxon>Halobacteria</taxon>
        <taxon>Halobacteriales</taxon>
        <taxon>Haloarculaceae</taxon>
        <taxon>Halosimplex</taxon>
    </lineage>
</organism>
<reference evidence="2 3" key="1">
    <citation type="journal article" date="2019" name="Int. J. Syst. Evol. Microbiol.">
        <title>The Global Catalogue of Microorganisms (GCM) 10K type strain sequencing project: providing services to taxonomists for standard genome sequencing and annotation.</title>
        <authorList>
            <consortium name="The Broad Institute Genomics Platform"/>
            <consortium name="The Broad Institute Genome Sequencing Center for Infectious Disease"/>
            <person name="Wu L."/>
            <person name="Ma J."/>
        </authorList>
    </citation>
    <scope>NUCLEOTIDE SEQUENCE [LARGE SCALE GENOMIC DNA]</scope>
    <source>
        <strain evidence="2 3">XZYJT29</strain>
    </source>
</reference>
<evidence type="ECO:0000313" key="3">
    <source>
        <dbReference type="Proteomes" id="UP001596432"/>
    </source>
</evidence>
<comment type="caution">
    <text evidence="2">The sequence shown here is derived from an EMBL/GenBank/DDBJ whole genome shotgun (WGS) entry which is preliminary data.</text>
</comment>
<dbReference type="EMBL" id="JBHTAS010000001">
    <property type="protein sequence ID" value="MFC7138527.1"/>
    <property type="molecule type" value="Genomic_DNA"/>
</dbReference>
<sequence>MDETAGRTAASVEEIPTRGTVYFVPSLVRQDVITADEARDVIDAMVEEKMVLLDGHVREDLRQTRLPGRLTTSASTAVAIDDCRPPEDGANGVAQCRSFGE</sequence>
<feature type="region of interest" description="Disordered" evidence="1">
    <location>
        <begin position="81"/>
        <end position="101"/>
    </location>
</feature>
<keyword evidence="3" id="KW-1185">Reference proteome</keyword>
<dbReference type="AlphaFoldDB" id="A0ABD5XZA6"/>
<proteinExistence type="predicted"/>
<gene>
    <name evidence="2" type="ORF">ACFQMA_01600</name>
</gene>
<dbReference type="Pfam" id="PF11848">
    <property type="entry name" value="DUF3368"/>
    <property type="match status" value="1"/>
</dbReference>
<protein>
    <submittedName>
        <fullName evidence="2">Uncharacterized protein</fullName>
    </submittedName>
</protein>
<name>A0ABD5XZA6_9EURY</name>
<accession>A0ABD5XZA6</accession>
<evidence type="ECO:0000313" key="2">
    <source>
        <dbReference type="EMBL" id="MFC7138527.1"/>
    </source>
</evidence>
<evidence type="ECO:0000256" key="1">
    <source>
        <dbReference type="SAM" id="MobiDB-lite"/>
    </source>
</evidence>
<dbReference type="RefSeq" id="WP_274324147.1">
    <property type="nucleotide sequence ID" value="NZ_CP118158.1"/>
</dbReference>
<dbReference type="Proteomes" id="UP001596432">
    <property type="component" value="Unassembled WGS sequence"/>
</dbReference>
<dbReference type="InterPro" id="IPR021799">
    <property type="entry name" value="PIN-like_prokaryotic"/>
</dbReference>